<keyword evidence="5" id="KW-1185">Reference proteome</keyword>
<evidence type="ECO:0000259" key="3">
    <source>
        <dbReference type="Pfam" id="PF13193"/>
    </source>
</evidence>
<dbReference type="AlphaFoldDB" id="A0A437JDP4"/>
<feature type="transmembrane region" description="Helical" evidence="1">
    <location>
        <begin position="97"/>
        <end position="120"/>
    </location>
</feature>
<dbReference type="GO" id="GO:0006631">
    <property type="term" value="P:fatty acid metabolic process"/>
    <property type="evidence" value="ECO:0007669"/>
    <property type="project" value="TreeGrafter"/>
</dbReference>
<feature type="domain" description="AMP-dependent synthetase/ligase" evidence="2">
    <location>
        <begin position="43"/>
        <end position="415"/>
    </location>
</feature>
<dbReference type="InterPro" id="IPR020845">
    <property type="entry name" value="AMP-binding_CS"/>
</dbReference>
<name>A0A437JDP4_9SPHN</name>
<dbReference type="Pfam" id="PF00501">
    <property type="entry name" value="AMP-binding"/>
    <property type="match status" value="1"/>
</dbReference>
<dbReference type="PROSITE" id="PS00455">
    <property type="entry name" value="AMP_BINDING"/>
    <property type="match status" value="1"/>
</dbReference>
<feature type="domain" description="AMP-binding enzyme C-terminal" evidence="3">
    <location>
        <begin position="466"/>
        <end position="533"/>
    </location>
</feature>
<proteinExistence type="predicted"/>
<evidence type="ECO:0000259" key="2">
    <source>
        <dbReference type="Pfam" id="PF00501"/>
    </source>
</evidence>
<dbReference type="Proteomes" id="UP000282977">
    <property type="component" value="Unassembled WGS sequence"/>
</dbReference>
<dbReference type="Pfam" id="PF13193">
    <property type="entry name" value="AMP-binding_C"/>
    <property type="match status" value="1"/>
</dbReference>
<protein>
    <submittedName>
        <fullName evidence="4">AMP-dependent synthetase</fullName>
    </submittedName>
</protein>
<reference evidence="4 5" key="1">
    <citation type="submission" date="2019-01" db="EMBL/GenBank/DDBJ databases">
        <authorList>
            <person name="Chen W.-M."/>
        </authorList>
    </citation>
    <scope>NUCLEOTIDE SEQUENCE [LARGE SCALE GENOMIC DNA]</scope>
    <source>
        <strain evidence="4 5">TLA-22</strain>
    </source>
</reference>
<dbReference type="OrthoDB" id="7056261at2"/>
<evidence type="ECO:0000313" key="5">
    <source>
        <dbReference type="Proteomes" id="UP000282977"/>
    </source>
</evidence>
<evidence type="ECO:0000256" key="1">
    <source>
        <dbReference type="SAM" id="Phobius"/>
    </source>
</evidence>
<dbReference type="PANTHER" id="PTHR43201:SF32">
    <property type="entry name" value="2-SUCCINYLBENZOATE--COA LIGASE, CHLOROPLASTIC_PEROXISOMAL"/>
    <property type="match status" value="1"/>
</dbReference>
<keyword evidence="1" id="KW-0472">Membrane</keyword>
<accession>A0A437JDP4</accession>
<dbReference type="Gene3D" id="3.40.50.12780">
    <property type="entry name" value="N-terminal domain of ligase-like"/>
    <property type="match status" value="1"/>
</dbReference>
<dbReference type="EMBL" id="RZUL01000001">
    <property type="protein sequence ID" value="RVT44031.1"/>
    <property type="molecule type" value="Genomic_DNA"/>
</dbReference>
<dbReference type="Gene3D" id="3.30.300.30">
    <property type="match status" value="1"/>
</dbReference>
<dbReference type="InterPro" id="IPR042099">
    <property type="entry name" value="ANL_N_sf"/>
</dbReference>
<dbReference type="PANTHER" id="PTHR43201">
    <property type="entry name" value="ACYL-COA SYNTHETASE"/>
    <property type="match status" value="1"/>
</dbReference>
<dbReference type="GO" id="GO:0031956">
    <property type="term" value="F:medium-chain fatty acid-CoA ligase activity"/>
    <property type="evidence" value="ECO:0007669"/>
    <property type="project" value="TreeGrafter"/>
</dbReference>
<dbReference type="InterPro" id="IPR025110">
    <property type="entry name" value="AMP-bd_C"/>
</dbReference>
<comment type="caution">
    <text evidence="4">The sequence shown here is derived from an EMBL/GenBank/DDBJ whole genome shotgun (WGS) entry which is preliminary data.</text>
</comment>
<keyword evidence="1" id="KW-1133">Transmembrane helix</keyword>
<dbReference type="SUPFAM" id="SSF56801">
    <property type="entry name" value="Acetyl-CoA synthetase-like"/>
    <property type="match status" value="1"/>
</dbReference>
<gene>
    <name evidence="4" type="ORF">ENE74_03915</name>
</gene>
<dbReference type="InterPro" id="IPR000873">
    <property type="entry name" value="AMP-dep_synth/lig_dom"/>
</dbReference>
<evidence type="ECO:0000313" key="4">
    <source>
        <dbReference type="EMBL" id="RVT44031.1"/>
    </source>
</evidence>
<dbReference type="InterPro" id="IPR045851">
    <property type="entry name" value="AMP-bd_C_sf"/>
</dbReference>
<keyword evidence="1" id="KW-0812">Transmembrane</keyword>
<sequence>MDAAIARMTGPGGLLQLGHVARNGAMLPYVVSAPQTLPALFATYCAHYGNRPFLVDGAERLTFAQAYALARRAAGGLVAGHGVKPGDRIGLAARNGAGWVIAYMAIAMAGGIATLLNGWWSGQELAEAIADTGCSLVLADGRREAALHEAGIPSGATLVRIRQTVPVAEGLAALNALGGDETTALPEMAPDDDATILFTSGSTGRSKGALSDQRAVVQGALNFVSATLSVLDVMTQRGSPPTHLPATLVCVPLFHVTAEITILLQSFVIGRKLVMMPKWDAEEAMRLIAAEQITYFISVPLMSYEIATHPHRDRYDLSTLKDVASGGAPRPPEQLRRIVDGLAGANPVIGYGLTETNAVGCGNFREAYLAKPDSTGRATRPLTEVAIVDADGRSLPQGQRGEIAIRSIANIKGYWNRPQDTTALFTADGFVRTGDIGYMDADGYVFIVDRLKDIIIRGGENISGPEVEAALYAHPAVKECAVFGQPDARLGEVPVAVVYLREGMNITGEALRLFLGTHLAPFKIPARIWIAEAPLPCLGSLKIDKRALRDRYAEAAIPADS</sequence>
<organism evidence="4 5">
    <name type="scientific">Sphingobium algorifonticola</name>
    <dbReference type="NCBI Taxonomy" id="2008318"/>
    <lineage>
        <taxon>Bacteria</taxon>
        <taxon>Pseudomonadati</taxon>
        <taxon>Pseudomonadota</taxon>
        <taxon>Alphaproteobacteria</taxon>
        <taxon>Sphingomonadales</taxon>
        <taxon>Sphingomonadaceae</taxon>
        <taxon>Sphingobium</taxon>
    </lineage>
</organism>